<keyword evidence="2" id="KW-1003">Cell membrane</keyword>
<feature type="transmembrane region" description="Helical" evidence="6">
    <location>
        <begin position="471"/>
        <end position="491"/>
    </location>
</feature>
<feature type="transmembrane region" description="Helical" evidence="6">
    <location>
        <begin position="237"/>
        <end position="259"/>
    </location>
</feature>
<evidence type="ECO:0000256" key="5">
    <source>
        <dbReference type="ARBA" id="ARBA00023136"/>
    </source>
</evidence>
<evidence type="ECO:0000313" key="7">
    <source>
        <dbReference type="EMBL" id="PSL05106.1"/>
    </source>
</evidence>
<feature type="transmembrane region" description="Helical" evidence="6">
    <location>
        <begin position="42"/>
        <end position="61"/>
    </location>
</feature>
<evidence type="ECO:0000256" key="1">
    <source>
        <dbReference type="ARBA" id="ARBA00004651"/>
    </source>
</evidence>
<feature type="transmembrane region" description="Helical" evidence="6">
    <location>
        <begin position="12"/>
        <end position="36"/>
    </location>
</feature>
<keyword evidence="3 6" id="KW-0812">Transmembrane</keyword>
<feature type="transmembrane region" description="Helical" evidence="6">
    <location>
        <begin position="279"/>
        <end position="297"/>
    </location>
</feature>
<dbReference type="InterPro" id="IPR050833">
    <property type="entry name" value="Poly_Biosynth_Transport"/>
</dbReference>
<feature type="transmembrane region" description="Helical" evidence="6">
    <location>
        <begin position="447"/>
        <end position="465"/>
    </location>
</feature>
<dbReference type="GO" id="GO:0005886">
    <property type="term" value="C:plasma membrane"/>
    <property type="evidence" value="ECO:0007669"/>
    <property type="project" value="UniProtKB-SubCell"/>
</dbReference>
<protein>
    <submittedName>
        <fullName evidence="7">O-antigen/teichoic acid export membrane protein</fullName>
    </submittedName>
</protein>
<feature type="transmembrane region" description="Helical" evidence="6">
    <location>
        <begin position="414"/>
        <end position="435"/>
    </location>
</feature>
<dbReference type="Proteomes" id="UP000240708">
    <property type="component" value="Unassembled WGS sequence"/>
</dbReference>
<accession>A0A2P8E6M5</accession>
<proteinExistence type="predicted"/>
<feature type="transmembrane region" description="Helical" evidence="6">
    <location>
        <begin position="157"/>
        <end position="175"/>
    </location>
</feature>
<feature type="transmembrane region" description="Helical" evidence="6">
    <location>
        <begin position="358"/>
        <end position="376"/>
    </location>
</feature>
<feature type="transmembrane region" description="Helical" evidence="6">
    <location>
        <begin position="81"/>
        <end position="104"/>
    </location>
</feature>
<feature type="transmembrane region" description="Helical" evidence="6">
    <location>
        <begin position="195"/>
        <end position="216"/>
    </location>
</feature>
<name>A0A2P8E6M5_9BACT</name>
<evidence type="ECO:0000256" key="2">
    <source>
        <dbReference type="ARBA" id="ARBA00022475"/>
    </source>
</evidence>
<reference evidence="7 8" key="1">
    <citation type="submission" date="2018-03" db="EMBL/GenBank/DDBJ databases">
        <title>Genomic Encyclopedia of Archaeal and Bacterial Type Strains, Phase II (KMG-II): from individual species to whole genera.</title>
        <authorList>
            <person name="Goeker M."/>
        </authorList>
    </citation>
    <scope>NUCLEOTIDE SEQUENCE [LARGE SCALE GENOMIC DNA]</scope>
    <source>
        <strain evidence="7 8">DSM 28057</strain>
    </source>
</reference>
<keyword evidence="5 6" id="KW-0472">Membrane</keyword>
<evidence type="ECO:0000313" key="8">
    <source>
        <dbReference type="Proteomes" id="UP000240708"/>
    </source>
</evidence>
<evidence type="ECO:0000256" key="6">
    <source>
        <dbReference type="SAM" id="Phobius"/>
    </source>
</evidence>
<dbReference type="AlphaFoldDB" id="A0A2P8E6M5"/>
<evidence type="ECO:0000256" key="4">
    <source>
        <dbReference type="ARBA" id="ARBA00022989"/>
    </source>
</evidence>
<dbReference type="PANTHER" id="PTHR30250">
    <property type="entry name" value="PST FAMILY PREDICTED COLANIC ACID TRANSPORTER"/>
    <property type="match status" value="1"/>
</dbReference>
<feature type="transmembrane region" description="Helical" evidence="6">
    <location>
        <begin position="317"/>
        <end position="338"/>
    </location>
</feature>
<feature type="transmembrane region" description="Helical" evidence="6">
    <location>
        <begin position="119"/>
        <end position="137"/>
    </location>
</feature>
<comment type="subcellular location">
    <subcellularLocation>
        <location evidence="1">Cell membrane</location>
        <topology evidence="1">Multi-pass membrane protein</topology>
    </subcellularLocation>
</comment>
<keyword evidence="4 6" id="KW-1133">Transmembrane helix</keyword>
<organism evidence="7 8">
    <name type="scientific">Cecembia rubra</name>
    <dbReference type="NCBI Taxonomy" id="1485585"/>
    <lineage>
        <taxon>Bacteria</taxon>
        <taxon>Pseudomonadati</taxon>
        <taxon>Bacteroidota</taxon>
        <taxon>Cytophagia</taxon>
        <taxon>Cytophagales</taxon>
        <taxon>Cyclobacteriaceae</taxon>
        <taxon>Cecembia</taxon>
    </lineage>
</organism>
<dbReference type="EMBL" id="PYGF01000004">
    <property type="protein sequence ID" value="PSL05106.1"/>
    <property type="molecule type" value="Genomic_DNA"/>
</dbReference>
<comment type="caution">
    <text evidence="7">The sequence shown here is derived from an EMBL/GenBank/DDBJ whole genome shotgun (WGS) entry which is preliminary data.</text>
</comment>
<dbReference type="PANTHER" id="PTHR30250:SF11">
    <property type="entry name" value="O-ANTIGEN TRANSPORTER-RELATED"/>
    <property type="match status" value="1"/>
</dbReference>
<feature type="transmembrane region" description="Helical" evidence="6">
    <location>
        <begin position="388"/>
        <end position="408"/>
    </location>
</feature>
<sequence length="508" mass="57431">MMSQLKRLAGQTAVYGISSILGKTINFLLLPIYTAYLDKEALGSFTAIYAFIAFLNIVFTYGMETTYFRYATGKGLDPQKVFAQIQSLLITSSISLGAIIYLSADPIAFWLGYEGEAHLFRWVAWILAIDAVMAIPYAKLRKENKALTFAVTKLGNILLNVIFNVFFIVLCFHVWKGDIFSSLQPIVKSFYRSDWGVDYILLSNLLANALMLPLLFKLAGKFSFGIDKNFIQPMWHYAIPLLFMGLAGVTNEVFSRGLFEYLLPENFYEGLTSRQAGGVFGANFKLAIFMNLVIQAFKYAAEPFFFNQSTDKNSPELFARVMHAFVIFCSILMVMISVNLDILGALFLRGEGYDSGLFIVPVLLFGYLFLGIYFNLSIWFKLTDQTKFSFYITLAGAAITILVIFLLVPVWGYMGAALSTLACYLSMSVICYTYGQRFFPIPYQTGKAVFYLFLAFALSYFGFYLEFEIPVLQFILRNGLVIAFVIVVLFFEKENLQKLGISIKKKKP</sequence>
<evidence type="ECO:0000256" key="3">
    <source>
        <dbReference type="ARBA" id="ARBA00022692"/>
    </source>
</evidence>
<keyword evidence="8" id="KW-1185">Reference proteome</keyword>
<gene>
    <name evidence="7" type="ORF">CLV48_104281</name>
</gene>